<dbReference type="PANTHER" id="PTHR46558">
    <property type="entry name" value="TRACRIPTIONAL REGULATORY PROTEIN-RELATED-RELATED"/>
    <property type="match status" value="1"/>
</dbReference>
<dbReference type="PROSITE" id="PS50943">
    <property type="entry name" value="HTH_CROC1"/>
    <property type="match status" value="1"/>
</dbReference>
<dbReference type="OrthoDB" id="9812960at2"/>
<gene>
    <name evidence="3" type="ORF">B0W44_05210</name>
</gene>
<evidence type="ECO:0000313" key="4">
    <source>
        <dbReference type="Proteomes" id="UP000188603"/>
    </source>
</evidence>
<dbReference type="InterPro" id="IPR001387">
    <property type="entry name" value="Cro/C1-type_HTH"/>
</dbReference>
<dbReference type="InterPro" id="IPR010982">
    <property type="entry name" value="Lambda_DNA-bd_dom_sf"/>
</dbReference>
<reference evidence="3 4" key="1">
    <citation type="journal article" date="2015" name="Int. J. Syst. Evol. Microbiol.">
        <title>Novibacillus thermophilus gen. nov., sp. nov., a Gram-staining-negative and moderately thermophilic member of the family Thermoactinomycetaceae.</title>
        <authorList>
            <person name="Yang G."/>
            <person name="Chen J."/>
            <person name="Zhou S."/>
        </authorList>
    </citation>
    <scope>NUCLEOTIDE SEQUENCE [LARGE SCALE GENOMIC DNA]</scope>
    <source>
        <strain evidence="3 4">SG-1</strain>
    </source>
</reference>
<dbReference type="EMBL" id="CP019699">
    <property type="protein sequence ID" value="AQS55266.1"/>
    <property type="molecule type" value="Genomic_DNA"/>
</dbReference>
<dbReference type="STRING" id="1471761.B0W44_05210"/>
<protein>
    <recommendedName>
        <fullName evidence="2">HTH cro/C1-type domain-containing protein</fullName>
    </recommendedName>
</protein>
<dbReference type="Gene3D" id="1.10.260.40">
    <property type="entry name" value="lambda repressor-like DNA-binding domains"/>
    <property type="match status" value="1"/>
</dbReference>
<keyword evidence="1" id="KW-0238">DNA-binding</keyword>
<feature type="domain" description="HTH cro/C1-type" evidence="2">
    <location>
        <begin position="6"/>
        <end position="60"/>
    </location>
</feature>
<organism evidence="3 4">
    <name type="scientific">Novibacillus thermophilus</name>
    <dbReference type="NCBI Taxonomy" id="1471761"/>
    <lineage>
        <taxon>Bacteria</taxon>
        <taxon>Bacillati</taxon>
        <taxon>Bacillota</taxon>
        <taxon>Bacilli</taxon>
        <taxon>Bacillales</taxon>
        <taxon>Thermoactinomycetaceae</taxon>
        <taxon>Novibacillus</taxon>
    </lineage>
</organism>
<dbReference type="SMART" id="SM00530">
    <property type="entry name" value="HTH_XRE"/>
    <property type="match status" value="1"/>
</dbReference>
<evidence type="ECO:0000259" key="2">
    <source>
        <dbReference type="PROSITE" id="PS50943"/>
    </source>
</evidence>
<keyword evidence="4" id="KW-1185">Reference proteome</keyword>
<dbReference type="SUPFAM" id="SSF47413">
    <property type="entry name" value="lambda repressor-like DNA-binding domains"/>
    <property type="match status" value="1"/>
</dbReference>
<dbReference type="Proteomes" id="UP000188603">
    <property type="component" value="Chromosome"/>
</dbReference>
<proteinExistence type="predicted"/>
<name>A0A1U9K5G0_9BACL</name>
<dbReference type="CDD" id="cd00093">
    <property type="entry name" value="HTH_XRE"/>
    <property type="match status" value="1"/>
</dbReference>
<dbReference type="AlphaFoldDB" id="A0A1U9K5G0"/>
<dbReference type="PANTHER" id="PTHR46558:SF11">
    <property type="entry name" value="HTH-TYPE TRANSCRIPTIONAL REGULATOR XRE"/>
    <property type="match status" value="1"/>
</dbReference>
<evidence type="ECO:0000313" key="3">
    <source>
        <dbReference type="EMBL" id="AQS55266.1"/>
    </source>
</evidence>
<accession>A0A1U9K5G0</accession>
<evidence type="ECO:0000256" key="1">
    <source>
        <dbReference type="ARBA" id="ARBA00023125"/>
    </source>
</evidence>
<dbReference type="GO" id="GO:0003677">
    <property type="term" value="F:DNA binding"/>
    <property type="evidence" value="ECO:0007669"/>
    <property type="project" value="UniProtKB-KW"/>
</dbReference>
<sequence length="147" mass="17218">MFGKRLSELRKKRGLSQYELADRLGFSRGQIANYEQGQREPDYNTLQKFADFFDTTTDYLLGRTDDPSPNNSSKVTVAGQEIELTPEQYKVFQEMMKHPKFAIMFHDLATDTEKKVKQLIDTWEFIRKQIEQDDDEEFGEGFGELED</sequence>
<dbReference type="Pfam" id="PF01381">
    <property type="entry name" value="HTH_3"/>
    <property type="match status" value="1"/>
</dbReference>
<dbReference type="KEGG" id="ntr:B0W44_05210"/>
<dbReference type="RefSeq" id="WP_077719087.1">
    <property type="nucleotide sequence ID" value="NZ_CP019699.1"/>
</dbReference>